<proteinExistence type="predicted"/>
<accession>A0A2S8JTA9</accession>
<reference evidence="1 2" key="1">
    <citation type="submission" date="2018-08" db="EMBL/GenBank/DDBJ databases">
        <title>Complete genome sequencing and genomic characterization of five Escherichia coli strains co-producing MCR-1 and ESBLs from different origins in China.</title>
        <authorList>
            <person name="Bai L."/>
        </authorList>
    </citation>
    <scope>NUCLEOTIDE SEQUENCE [LARGE SCALE GENOMIC DNA]</scope>
    <source>
        <strain evidence="2">cq9</strain>
        <plasmid evidence="2">Plasmid unnamed2</plasmid>
    </source>
</reference>
<sequence length="86" mass="9743">MILSVFITVISGHDKPQPPGCLLGFSYLYTTERRMNNPVSGSQRIGRISTKERENVGWLKRRLFYYTTPGFSSLLALHKGPRLTAD</sequence>
<protein>
    <submittedName>
        <fullName evidence="1">Uncharacterized protein</fullName>
    </submittedName>
</protein>
<evidence type="ECO:0000313" key="2">
    <source>
        <dbReference type="Proteomes" id="UP000256244"/>
    </source>
</evidence>
<dbReference type="AlphaFoldDB" id="A0A2S8JTA9"/>
<dbReference type="Proteomes" id="UP000256244">
    <property type="component" value="Plasmid unnamed2"/>
</dbReference>
<geneLocation type="plasmid" evidence="1">
    <name>unnamed2</name>
</geneLocation>
<organism evidence="1 2">
    <name type="scientific">Escherichia coli</name>
    <dbReference type="NCBI Taxonomy" id="562"/>
    <lineage>
        <taxon>Bacteria</taxon>
        <taxon>Pseudomonadati</taxon>
        <taxon>Pseudomonadota</taxon>
        <taxon>Gammaproteobacteria</taxon>
        <taxon>Enterobacterales</taxon>
        <taxon>Enterobacteriaceae</taxon>
        <taxon>Escherichia</taxon>
    </lineage>
</organism>
<keyword evidence="1" id="KW-0614">Plasmid</keyword>
<dbReference type="EMBL" id="CP031548">
    <property type="protein sequence ID" value="AXO10137.1"/>
    <property type="molecule type" value="Genomic_DNA"/>
</dbReference>
<name>A0A2S8JTA9_ECOLX</name>
<gene>
    <name evidence="1" type="ORF">DS732_28470</name>
</gene>
<evidence type="ECO:0000313" key="1">
    <source>
        <dbReference type="EMBL" id="AXO10137.1"/>
    </source>
</evidence>